<gene>
    <name evidence="1" type="ORF">H7U22_20125</name>
</gene>
<reference evidence="1 2" key="1">
    <citation type="submission" date="2020-08" db="EMBL/GenBank/DDBJ databases">
        <authorList>
            <person name="Sun Q."/>
            <person name="Inoue M."/>
        </authorList>
    </citation>
    <scope>NUCLEOTIDE SEQUENCE [LARGE SCALE GENOMIC DNA]</scope>
    <source>
        <strain evidence="1 2">CCM 8938</strain>
    </source>
</reference>
<dbReference type="RefSeq" id="WP_187073151.1">
    <property type="nucleotide sequence ID" value="NZ_JACRYL010000025.1"/>
</dbReference>
<evidence type="ECO:0000313" key="2">
    <source>
        <dbReference type="Proteomes" id="UP000652755"/>
    </source>
</evidence>
<name>A0ABR7KX95_9SPHI</name>
<organism evidence="1 2">
    <name type="scientific">Pedobacter fastidiosus</name>
    <dbReference type="NCBI Taxonomy" id="2765361"/>
    <lineage>
        <taxon>Bacteria</taxon>
        <taxon>Pseudomonadati</taxon>
        <taxon>Bacteroidota</taxon>
        <taxon>Sphingobacteriia</taxon>
        <taxon>Sphingobacteriales</taxon>
        <taxon>Sphingobacteriaceae</taxon>
        <taxon>Pedobacter</taxon>
    </lineage>
</organism>
<dbReference type="Proteomes" id="UP000652755">
    <property type="component" value="Unassembled WGS sequence"/>
</dbReference>
<evidence type="ECO:0008006" key="3">
    <source>
        <dbReference type="Google" id="ProtNLM"/>
    </source>
</evidence>
<sequence>MHTENLLSLERFLKFVFYLMMLEPVEYLHFLEGKSISVLEVRFKADANDRNSGHKISWITIEEKRARVRKLTLRSQDFSGEIAERFFEEGYLKYNGQTGTYIEKFNSAQHHLTNSSVSNIPKILKEAIDGFLTAQA</sequence>
<comment type="caution">
    <text evidence="1">The sequence shown here is derived from an EMBL/GenBank/DDBJ whole genome shotgun (WGS) entry which is preliminary data.</text>
</comment>
<protein>
    <recommendedName>
        <fullName evidence="3">Phage integrase SAM-like domain-containing protein</fullName>
    </recommendedName>
</protein>
<proteinExistence type="predicted"/>
<evidence type="ECO:0000313" key="1">
    <source>
        <dbReference type="EMBL" id="MBC6112737.1"/>
    </source>
</evidence>
<accession>A0ABR7KX95</accession>
<dbReference type="EMBL" id="JACRYL010000025">
    <property type="protein sequence ID" value="MBC6112737.1"/>
    <property type="molecule type" value="Genomic_DNA"/>
</dbReference>
<keyword evidence="2" id="KW-1185">Reference proteome</keyword>